<dbReference type="PANTHER" id="PTHR12080:SF48">
    <property type="entry name" value="IMMUNOGLOBULIN SUBTYPE DOMAIN-CONTAINING PROTEIN"/>
    <property type="match status" value="1"/>
</dbReference>
<name>A0AAE0QFP1_9TELE</name>
<dbReference type="AlphaFoldDB" id="A0AAE0QFP1"/>
<reference evidence="7" key="1">
    <citation type="submission" date="2023-06" db="EMBL/GenBank/DDBJ databases">
        <title>Male Hemibagrus guttatus genome.</title>
        <authorList>
            <person name="Bian C."/>
        </authorList>
    </citation>
    <scope>NUCLEOTIDE SEQUENCE</scope>
    <source>
        <strain evidence="7">Male_cb2023</strain>
        <tissue evidence="7">Muscle</tissue>
    </source>
</reference>
<dbReference type="PANTHER" id="PTHR12080">
    <property type="entry name" value="SIGNALING LYMPHOCYTIC ACTIVATION MOLECULE"/>
    <property type="match status" value="1"/>
</dbReference>
<evidence type="ECO:0000313" key="7">
    <source>
        <dbReference type="EMBL" id="KAK3519809.1"/>
    </source>
</evidence>
<comment type="caution">
    <text evidence="7">The sequence shown here is derived from an EMBL/GenBank/DDBJ whole genome shotgun (WGS) entry which is preliminary data.</text>
</comment>
<keyword evidence="5" id="KW-0812">Transmembrane</keyword>
<dbReference type="Gene3D" id="2.60.40.10">
    <property type="entry name" value="Immunoglobulins"/>
    <property type="match status" value="1"/>
</dbReference>
<dbReference type="InterPro" id="IPR013783">
    <property type="entry name" value="Ig-like_fold"/>
</dbReference>
<keyword evidence="5" id="KW-1133">Transmembrane helix</keyword>
<comment type="subcellular location">
    <subcellularLocation>
        <location evidence="1">Membrane</location>
    </subcellularLocation>
</comment>
<evidence type="ECO:0000256" key="2">
    <source>
        <dbReference type="ARBA" id="ARBA00022729"/>
    </source>
</evidence>
<gene>
    <name evidence="7" type="ORF">QTP70_006483</name>
</gene>
<evidence type="ECO:0000256" key="1">
    <source>
        <dbReference type="ARBA" id="ARBA00004370"/>
    </source>
</evidence>
<sequence>MILTSAERNDSGAYTLNIFNVNGRSKGSYTLQVTIEAPVSSVKVSYSCLSLGMRVNCSADGDNLRFSWTSDFNALPQIENETSTVVLEQDHQRKVTCHVENHVSRDHDTVDLHQCPDVTLLILSSVCGILIVLAVLTFCVYKKRQGLMNKEASEQYEGVEYGTVVTSNQKKKEDKVHYGELVFNTPAQKKSKVPKVLEECVYSGVQHSQFDVSGSCGL</sequence>
<evidence type="ECO:0000256" key="4">
    <source>
        <dbReference type="ARBA" id="ARBA00023180"/>
    </source>
</evidence>
<feature type="transmembrane region" description="Helical" evidence="5">
    <location>
        <begin position="120"/>
        <end position="141"/>
    </location>
</feature>
<evidence type="ECO:0000256" key="3">
    <source>
        <dbReference type="ARBA" id="ARBA00023136"/>
    </source>
</evidence>
<feature type="domain" description="Ig-like" evidence="6">
    <location>
        <begin position="38"/>
        <end position="111"/>
    </location>
</feature>
<keyword evidence="4" id="KW-0325">Glycoprotein</keyword>
<keyword evidence="2" id="KW-0732">Signal</keyword>
<dbReference type="PROSITE" id="PS50835">
    <property type="entry name" value="IG_LIKE"/>
    <property type="match status" value="1"/>
</dbReference>
<dbReference type="EMBL" id="JAUCMX010000016">
    <property type="protein sequence ID" value="KAK3519809.1"/>
    <property type="molecule type" value="Genomic_DNA"/>
</dbReference>
<keyword evidence="3 5" id="KW-0472">Membrane</keyword>
<proteinExistence type="predicted"/>
<organism evidence="7 8">
    <name type="scientific">Hemibagrus guttatus</name>
    <dbReference type="NCBI Taxonomy" id="175788"/>
    <lineage>
        <taxon>Eukaryota</taxon>
        <taxon>Metazoa</taxon>
        <taxon>Chordata</taxon>
        <taxon>Craniata</taxon>
        <taxon>Vertebrata</taxon>
        <taxon>Euteleostomi</taxon>
        <taxon>Actinopterygii</taxon>
        <taxon>Neopterygii</taxon>
        <taxon>Teleostei</taxon>
        <taxon>Ostariophysi</taxon>
        <taxon>Siluriformes</taxon>
        <taxon>Bagridae</taxon>
        <taxon>Hemibagrus</taxon>
    </lineage>
</organism>
<dbReference type="GO" id="GO:0016020">
    <property type="term" value="C:membrane"/>
    <property type="evidence" value="ECO:0007669"/>
    <property type="project" value="UniProtKB-SubCell"/>
</dbReference>
<protein>
    <recommendedName>
        <fullName evidence="6">Ig-like domain-containing protein</fullName>
    </recommendedName>
</protein>
<evidence type="ECO:0000256" key="5">
    <source>
        <dbReference type="SAM" id="Phobius"/>
    </source>
</evidence>
<keyword evidence="8" id="KW-1185">Reference proteome</keyword>
<dbReference type="InterPro" id="IPR015631">
    <property type="entry name" value="CD2/SLAM_rcpt"/>
</dbReference>
<accession>A0AAE0QFP1</accession>
<dbReference type="InterPro" id="IPR007110">
    <property type="entry name" value="Ig-like_dom"/>
</dbReference>
<evidence type="ECO:0000259" key="6">
    <source>
        <dbReference type="PROSITE" id="PS50835"/>
    </source>
</evidence>
<dbReference type="Proteomes" id="UP001274896">
    <property type="component" value="Unassembled WGS sequence"/>
</dbReference>
<evidence type="ECO:0000313" key="8">
    <source>
        <dbReference type="Proteomes" id="UP001274896"/>
    </source>
</evidence>